<sequence>MTYQITAPRTRVHGNMWLHQIFQCRAAETGGIIKRQLHDVEKEVGLGVLIHEVKRRNFRLLRTNAHVIIICDPGPIRVLV</sequence>
<accession>A0A1Y5RN25</accession>
<dbReference type="RefSeq" id="WP_235000564.1">
    <property type="nucleotide sequence ID" value="NZ_FWFT01000001.1"/>
</dbReference>
<evidence type="ECO:0000313" key="2">
    <source>
        <dbReference type="Proteomes" id="UP000193623"/>
    </source>
</evidence>
<name>A0A1Y5RN25_9RHOB</name>
<dbReference type="Proteomes" id="UP000193623">
    <property type="component" value="Unassembled WGS sequence"/>
</dbReference>
<dbReference type="AlphaFoldDB" id="A0A1Y5RN25"/>
<evidence type="ECO:0008006" key="3">
    <source>
        <dbReference type="Google" id="ProtNLM"/>
    </source>
</evidence>
<dbReference type="EMBL" id="FWFT01000001">
    <property type="protein sequence ID" value="SLN21346.1"/>
    <property type="molecule type" value="Genomic_DNA"/>
</dbReference>
<proteinExistence type="predicted"/>
<gene>
    <name evidence="1" type="ORF">PSJ8397_00824</name>
</gene>
<evidence type="ECO:0000313" key="1">
    <source>
        <dbReference type="EMBL" id="SLN21346.1"/>
    </source>
</evidence>
<keyword evidence="2" id="KW-1185">Reference proteome</keyword>
<reference evidence="1 2" key="1">
    <citation type="submission" date="2017-03" db="EMBL/GenBank/DDBJ databases">
        <authorList>
            <person name="Afonso C.L."/>
            <person name="Miller P.J."/>
            <person name="Scott M.A."/>
            <person name="Spackman E."/>
            <person name="Goraichik I."/>
            <person name="Dimitrov K.M."/>
            <person name="Suarez D.L."/>
            <person name="Swayne D.E."/>
        </authorList>
    </citation>
    <scope>NUCLEOTIDE SEQUENCE [LARGE SCALE GENOMIC DNA]</scope>
    <source>
        <strain evidence="1 2">CECT 8397</strain>
    </source>
</reference>
<organism evidence="1 2">
    <name type="scientific">Pseudooctadecabacter jejudonensis</name>
    <dbReference type="NCBI Taxonomy" id="1391910"/>
    <lineage>
        <taxon>Bacteria</taxon>
        <taxon>Pseudomonadati</taxon>
        <taxon>Pseudomonadota</taxon>
        <taxon>Alphaproteobacteria</taxon>
        <taxon>Rhodobacterales</taxon>
        <taxon>Paracoccaceae</taxon>
        <taxon>Pseudooctadecabacter</taxon>
    </lineage>
</organism>
<protein>
    <recommendedName>
        <fullName evidence="3">N-(5'-phosphoribosyl)anthranilate isomerase</fullName>
    </recommendedName>
</protein>